<proteinExistence type="predicted"/>
<dbReference type="Proteomes" id="UP000309848">
    <property type="component" value="Unassembled WGS sequence"/>
</dbReference>
<dbReference type="AlphaFoldDB" id="A0A4S1WS54"/>
<gene>
    <name evidence="3" type="ORF">E5A74_03445</name>
</gene>
<sequence length="362" mass="38697">MRSHPGRGEHSPRPDPGTAGRMASLGLGQPPRAGDADRDHRGVRFMIRFRPLGRTGLNLSELAIGTAALRSAARDPGEAGAMLARALALGINTVEIDSSDAETATLLGDILRREGARHRVHVIARAASLVPFDLPSPHVPADQAYPGWHLRAATEALLGRLGVERLALQQLHAWCPEWRGEGDWRQTLETLRAEGKIAGIGVSLFDHDVAAGLEIVASGTIDAVELMYNVFDQGAAAALFPLCQGHGVGVVVRSPLYFGALAARPDGAMPGFSTEDWRTAYFYDAHRRETEARVQRLAPAVVAPDRSVADLALRFALSHPAVSTVAVGMRTCAQLEANAAAIQRGPLDTDRLAALAAHKWLC</sequence>
<comment type="caution">
    <text evidence="3">The sequence shown here is derived from an EMBL/GenBank/DDBJ whole genome shotgun (WGS) entry which is preliminary data.</text>
</comment>
<dbReference type="InterPro" id="IPR053135">
    <property type="entry name" value="AKR2_Oxidoreductase"/>
</dbReference>
<reference evidence="3 4" key="1">
    <citation type="submission" date="2019-04" db="EMBL/GenBank/DDBJ databases">
        <title>Sphingomonas psychrotolerans sp. nov., isolated from soil in the Tianshan Mountains, Xinjiang, China.</title>
        <authorList>
            <person name="Luo Y."/>
            <person name="Sheng H."/>
        </authorList>
    </citation>
    <scope>NUCLEOTIDE SEQUENCE [LARGE SCALE GENOMIC DNA]</scope>
    <source>
        <strain evidence="3 4">KIS18-15</strain>
    </source>
</reference>
<protein>
    <submittedName>
        <fullName evidence="3">Aldo/keto reductase</fullName>
    </submittedName>
</protein>
<evidence type="ECO:0000256" key="1">
    <source>
        <dbReference type="SAM" id="MobiDB-lite"/>
    </source>
</evidence>
<evidence type="ECO:0000313" key="3">
    <source>
        <dbReference type="EMBL" id="TGX46224.1"/>
    </source>
</evidence>
<keyword evidence="4" id="KW-1185">Reference proteome</keyword>
<dbReference type="InterPro" id="IPR023210">
    <property type="entry name" value="NADP_OxRdtase_dom"/>
</dbReference>
<dbReference type="EMBL" id="SRXU01000001">
    <property type="protein sequence ID" value="TGX46224.1"/>
    <property type="molecule type" value="Genomic_DNA"/>
</dbReference>
<feature type="compositionally biased region" description="Basic and acidic residues" evidence="1">
    <location>
        <begin position="1"/>
        <end position="13"/>
    </location>
</feature>
<name>A0A4S1WS54_9SPHN</name>
<dbReference type="OrthoDB" id="7181835at2"/>
<evidence type="ECO:0000259" key="2">
    <source>
        <dbReference type="Pfam" id="PF00248"/>
    </source>
</evidence>
<dbReference type="SUPFAM" id="SSF51430">
    <property type="entry name" value="NAD(P)-linked oxidoreductase"/>
    <property type="match status" value="1"/>
</dbReference>
<organism evidence="3 4">
    <name type="scientific">Sphingomonas naasensis</name>
    <dbReference type="NCBI Taxonomy" id="1344951"/>
    <lineage>
        <taxon>Bacteria</taxon>
        <taxon>Pseudomonadati</taxon>
        <taxon>Pseudomonadota</taxon>
        <taxon>Alphaproteobacteria</taxon>
        <taxon>Sphingomonadales</taxon>
        <taxon>Sphingomonadaceae</taxon>
        <taxon>Sphingomonas</taxon>
    </lineage>
</organism>
<feature type="domain" description="NADP-dependent oxidoreductase" evidence="2">
    <location>
        <begin position="61"/>
        <end position="358"/>
    </location>
</feature>
<dbReference type="Pfam" id="PF00248">
    <property type="entry name" value="Aldo_ket_red"/>
    <property type="match status" value="1"/>
</dbReference>
<dbReference type="InterPro" id="IPR036812">
    <property type="entry name" value="NAD(P)_OxRdtase_dom_sf"/>
</dbReference>
<evidence type="ECO:0000313" key="4">
    <source>
        <dbReference type="Proteomes" id="UP000309848"/>
    </source>
</evidence>
<dbReference type="PANTHER" id="PTHR43312:SF1">
    <property type="entry name" value="NADP-DEPENDENT OXIDOREDUCTASE DOMAIN-CONTAINING PROTEIN"/>
    <property type="match status" value="1"/>
</dbReference>
<accession>A0A4S1WS54</accession>
<dbReference type="Gene3D" id="3.20.20.100">
    <property type="entry name" value="NADP-dependent oxidoreductase domain"/>
    <property type="match status" value="1"/>
</dbReference>
<feature type="region of interest" description="Disordered" evidence="1">
    <location>
        <begin position="1"/>
        <end position="39"/>
    </location>
</feature>
<dbReference type="PANTHER" id="PTHR43312">
    <property type="entry name" value="D-THREO-ALDOSE 1-DEHYDROGENASE"/>
    <property type="match status" value="1"/>
</dbReference>